<accession>A0A067T8X9</accession>
<keyword evidence="1" id="KW-0812">Transmembrane</keyword>
<gene>
    <name evidence="2" type="ORF">GALMADRAFT_224061</name>
</gene>
<evidence type="ECO:0000313" key="3">
    <source>
        <dbReference type="Proteomes" id="UP000027222"/>
    </source>
</evidence>
<feature type="transmembrane region" description="Helical" evidence="1">
    <location>
        <begin position="195"/>
        <end position="212"/>
    </location>
</feature>
<evidence type="ECO:0000256" key="1">
    <source>
        <dbReference type="SAM" id="Phobius"/>
    </source>
</evidence>
<name>A0A067T8X9_GALM3</name>
<keyword evidence="3" id="KW-1185">Reference proteome</keyword>
<dbReference type="OrthoDB" id="2322499at2759"/>
<dbReference type="STRING" id="685588.A0A067T8X9"/>
<dbReference type="AlphaFoldDB" id="A0A067T8X9"/>
<organism evidence="2 3">
    <name type="scientific">Galerina marginata (strain CBS 339.88)</name>
    <dbReference type="NCBI Taxonomy" id="685588"/>
    <lineage>
        <taxon>Eukaryota</taxon>
        <taxon>Fungi</taxon>
        <taxon>Dikarya</taxon>
        <taxon>Basidiomycota</taxon>
        <taxon>Agaricomycotina</taxon>
        <taxon>Agaricomycetes</taxon>
        <taxon>Agaricomycetidae</taxon>
        <taxon>Agaricales</taxon>
        <taxon>Agaricineae</taxon>
        <taxon>Strophariaceae</taxon>
        <taxon>Galerina</taxon>
    </lineage>
</organism>
<dbReference type="EMBL" id="KL142374">
    <property type="protein sequence ID" value="KDR78817.1"/>
    <property type="molecule type" value="Genomic_DNA"/>
</dbReference>
<keyword evidence="1" id="KW-0472">Membrane</keyword>
<keyword evidence="1" id="KW-1133">Transmembrane helix</keyword>
<proteinExistence type="predicted"/>
<sequence length="221" mass="25471">MDVLNLSRTTKPLRAILLGSHARGVWRSALGGVRALPLCPPDLTEIKYASLAFDNWCQSCLAPNIEKILWECRVRYCKKCIKKHFIQEDELDLWIPEDVLIEKPDAIFPLAYVVQPRNRNTGNGRTKPVYLLSTVQEYLKELDEVDRAQDENALANWSQGKKGLQDMRISHAALCVYWDTHWAYRRSPRVSPSRLLEMMIIIILVVVLAFLWREKLLNAGL</sequence>
<protein>
    <submittedName>
        <fullName evidence="2">Uncharacterized protein</fullName>
    </submittedName>
</protein>
<reference evidence="3" key="1">
    <citation type="journal article" date="2014" name="Proc. Natl. Acad. Sci. U.S.A.">
        <title>Extensive sampling of basidiomycete genomes demonstrates inadequacy of the white-rot/brown-rot paradigm for wood decay fungi.</title>
        <authorList>
            <person name="Riley R."/>
            <person name="Salamov A.A."/>
            <person name="Brown D.W."/>
            <person name="Nagy L.G."/>
            <person name="Floudas D."/>
            <person name="Held B.W."/>
            <person name="Levasseur A."/>
            <person name="Lombard V."/>
            <person name="Morin E."/>
            <person name="Otillar R."/>
            <person name="Lindquist E.A."/>
            <person name="Sun H."/>
            <person name="LaButti K.M."/>
            <person name="Schmutz J."/>
            <person name="Jabbour D."/>
            <person name="Luo H."/>
            <person name="Baker S.E."/>
            <person name="Pisabarro A.G."/>
            <person name="Walton J.D."/>
            <person name="Blanchette R.A."/>
            <person name="Henrissat B."/>
            <person name="Martin F."/>
            <person name="Cullen D."/>
            <person name="Hibbett D.S."/>
            <person name="Grigoriev I.V."/>
        </authorList>
    </citation>
    <scope>NUCLEOTIDE SEQUENCE [LARGE SCALE GENOMIC DNA]</scope>
    <source>
        <strain evidence="3">CBS 339.88</strain>
    </source>
</reference>
<dbReference type="HOGENOM" id="CLU_076934_0_0_1"/>
<evidence type="ECO:0000313" key="2">
    <source>
        <dbReference type="EMBL" id="KDR78817.1"/>
    </source>
</evidence>
<dbReference type="Proteomes" id="UP000027222">
    <property type="component" value="Unassembled WGS sequence"/>
</dbReference>